<comment type="caution">
    <text evidence="1">The sequence shown here is derived from an EMBL/GenBank/DDBJ whole genome shotgun (WGS) entry which is preliminary data.</text>
</comment>
<evidence type="ECO:0000313" key="2">
    <source>
        <dbReference type="Proteomes" id="UP001305414"/>
    </source>
</evidence>
<sequence length="110" mass="13097">MKKSPVKVYPRNIRRAWRSVNPLNNCLDLYNIDVKADDFIGYKLVDFGLSWTEPHKLLDFLGEEGGNKAKAFRLKDTVNFENMVEDEKIRTRKPEWADRKLPKRRRITFK</sequence>
<dbReference type="EMBL" id="JAWHQM010000054">
    <property type="protein sequence ID" value="KAK5635511.1"/>
    <property type="molecule type" value="Genomic_DNA"/>
</dbReference>
<organism evidence="1 2">
    <name type="scientific">Xylaria bambusicola</name>
    <dbReference type="NCBI Taxonomy" id="326684"/>
    <lineage>
        <taxon>Eukaryota</taxon>
        <taxon>Fungi</taxon>
        <taxon>Dikarya</taxon>
        <taxon>Ascomycota</taxon>
        <taxon>Pezizomycotina</taxon>
        <taxon>Sordariomycetes</taxon>
        <taxon>Xylariomycetidae</taxon>
        <taxon>Xylariales</taxon>
        <taxon>Xylariaceae</taxon>
        <taxon>Xylaria</taxon>
    </lineage>
</organism>
<evidence type="ECO:0000313" key="1">
    <source>
        <dbReference type="EMBL" id="KAK5635511.1"/>
    </source>
</evidence>
<name>A0AAN7ZCZ7_9PEZI</name>
<proteinExistence type="predicted"/>
<accession>A0AAN7ZCZ7</accession>
<dbReference type="AlphaFoldDB" id="A0AAN7ZCZ7"/>
<reference evidence="1 2" key="1">
    <citation type="submission" date="2023-10" db="EMBL/GenBank/DDBJ databases">
        <title>Draft genome sequence of Xylaria bambusicola isolate GMP-LS, the root and basal stem rot pathogen of sugarcane in Indonesia.</title>
        <authorList>
            <person name="Selvaraj P."/>
            <person name="Muralishankar V."/>
            <person name="Muruganantham S."/>
            <person name="Sp S."/>
            <person name="Haryani S."/>
            <person name="Lau K.J.X."/>
            <person name="Naqvi N.I."/>
        </authorList>
    </citation>
    <scope>NUCLEOTIDE SEQUENCE [LARGE SCALE GENOMIC DNA]</scope>
    <source>
        <strain evidence="1">GMP-LS</strain>
    </source>
</reference>
<dbReference type="Proteomes" id="UP001305414">
    <property type="component" value="Unassembled WGS sequence"/>
</dbReference>
<keyword evidence="2" id="KW-1185">Reference proteome</keyword>
<protein>
    <submittedName>
        <fullName evidence="1">Uncharacterized protein</fullName>
    </submittedName>
</protein>
<gene>
    <name evidence="1" type="ORF">RRF57_011223</name>
</gene>